<evidence type="ECO:0000313" key="1">
    <source>
        <dbReference type="EMBL" id="KAB1157275.1"/>
    </source>
</evidence>
<sequence length="201" mass="22914">MKKLIAFIFLLTTINGISQNRNWSTKTSKDGKTVVKYDIVKNNGKTHIYYTAETKGDVSIEKIENYFSVSENHKQFLENTTKSEQVKKTSDTEWTTYYYFDAPWPMPNSDAVLNFKTTKTNTTIAFTGTSAPKSYKTIDVKRMETYNIKYSFEKINDNSTKVIISADFVPIGSVPKWLLKGWFPKGPAGIASRLLKEASKQ</sequence>
<dbReference type="EMBL" id="WAAU01000014">
    <property type="protein sequence ID" value="KAB1157275.1"/>
    <property type="molecule type" value="Genomic_DNA"/>
</dbReference>
<dbReference type="RefSeq" id="WP_150899944.1">
    <property type="nucleotide sequence ID" value="NZ_WAAU01000014.1"/>
</dbReference>
<dbReference type="SUPFAM" id="SSF55961">
    <property type="entry name" value="Bet v1-like"/>
    <property type="match status" value="1"/>
</dbReference>
<dbReference type="InterPro" id="IPR023393">
    <property type="entry name" value="START-like_dom_sf"/>
</dbReference>
<gene>
    <name evidence="1" type="ORF">F7018_10100</name>
</gene>
<dbReference type="Gene3D" id="3.30.530.20">
    <property type="match status" value="1"/>
</dbReference>
<accession>A0A7J5AID3</accession>
<evidence type="ECO:0000313" key="2">
    <source>
        <dbReference type="Proteomes" id="UP000467305"/>
    </source>
</evidence>
<dbReference type="AlphaFoldDB" id="A0A7J5AID3"/>
<proteinExistence type="predicted"/>
<dbReference type="Proteomes" id="UP000467305">
    <property type="component" value="Unassembled WGS sequence"/>
</dbReference>
<evidence type="ECO:0008006" key="3">
    <source>
        <dbReference type="Google" id="ProtNLM"/>
    </source>
</evidence>
<dbReference type="OrthoDB" id="979254at2"/>
<name>A0A7J5AID3_9FLAO</name>
<reference evidence="1 2" key="1">
    <citation type="submission" date="2019-09" db="EMBL/GenBank/DDBJ databases">
        <authorList>
            <person name="Cao W.R."/>
        </authorList>
    </citation>
    <scope>NUCLEOTIDE SEQUENCE [LARGE SCALE GENOMIC DNA]</scope>
    <source>
        <strain evidence="2">a4</strain>
    </source>
</reference>
<protein>
    <recommendedName>
        <fullName evidence="3">START domain-containing protein</fullName>
    </recommendedName>
</protein>
<keyword evidence="2" id="KW-1185">Reference proteome</keyword>
<comment type="caution">
    <text evidence="1">The sequence shown here is derived from an EMBL/GenBank/DDBJ whole genome shotgun (WGS) entry which is preliminary data.</text>
</comment>
<organism evidence="1 2">
    <name type="scientific">Tenacibaculum aiptasiae</name>
    <dbReference type="NCBI Taxonomy" id="426481"/>
    <lineage>
        <taxon>Bacteria</taxon>
        <taxon>Pseudomonadati</taxon>
        <taxon>Bacteroidota</taxon>
        <taxon>Flavobacteriia</taxon>
        <taxon>Flavobacteriales</taxon>
        <taxon>Flavobacteriaceae</taxon>
        <taxon>Tenacibaculum</taxon>
    </lineage>
</organism>